<dbReference type="PROSITE" id="PS51257">
    <property type="entry name" value="PROKAR_LIPOPROTEIN"/>
    <property type="match status" value="1"/>
</dbReference>
<evidence type="ECO:0008006" key="4">
    <source>
        <dbReference type="Google" id="ProtNLM"/>
    </source>
</evidence>
<dbReference type="PANTHER" id="PTHR42793:SF4">
    <property type="entry name" value="BLL6376 PROTEIN"/>
    <property type="match status" value="1"/>
</dbReference>
<dbReference type="EMBL" id="QGUI02000390">
    <property type="protein sequence ID" value="MFO7194226.1"/>
    <property type="molecule type" value="Genomic_DNA"/>
</dbReference>
<evidence type="ECO:0000313" key="3">
    <source>
        <dbReference type="Proteomes" id="UP000249324"/>
    </source>
</evidence>
<evidence type="ECO:0000313" key="2">
    <source>
        <dbReference type="EMBL" id="MFO7194226.1"/>
    </source>
</evidence>
<organism evidence="2 3">
    <name type="scientific">Thermocrispum agreste</name>
    <dbReference type="NCBI Taxonomy" id="37925"/>
    <lineage>
        <taxon>Bacteria</taxon>
        <taxon>Bacillati</taxon>
        <taxon>Actinomycetota</taxon>
        <taxon>Actinomycetes</taxon>
        <taxon>Pseudonocardiales</taxon>
        <taxon>Pseudonocardiaceae</taxon>
        <taxon>Thermocrispum</taxon>
    </lineage>
</organism>
<dbReference type="PANTHER" id="PTHR42793">
    <property type="entry name" value="COA BINDING DOMAIN CONTAINING PROTEIN"/>
    <property type="match status" value="1"/>
</dbReference>
<accession>A0ABD6FLL3</accession>
<dbReference type="InterPro" id="IPR016102">
    <property type="entry name" value="Succinyl-CoA_synth-like"/>
</dbReference>
<dbReference type="Proteomes" id="UP000249324">
    <property type="component" value="Unassembled WGS sequence"/>
</dbReference>
<evidence type="ECO:0000256" key="1">
    <source>
        <dbReference type="SAM" id="MobiDB-lite"/>
    </source>
</evidence>
<feature type="non-terminal residue" evidence="2">
    <location>
        <position position="213"/>
    </location>
</feature>
<comment type="caution">
    <text evidence="2">The sequence shown here is derived from an EMBL/GenBank/DDBJ whole genome shotgun (WGS) entry which is preliminary data.</text>
</comment>
<protein>
    <recommendedName>
        <fullName evidence="4">Ligase-CoA domain-containing protein</fullName>
    </recommendedName>
</protein>
<sequence length="213" mass="22714">MKSLEDLITTGAMAAAFGPLRAAGVGILSVSGGACDVIADLGEDIGLQIPQLSESTTRRLEELLPSYAHPQNPLDVTGGALADPDVWRNGITAMAEEPEIGLFGVVTSLPKEGEPQRADTFRAVGEALARTGMPGVIFPQLEQEPTDTVRRAKQEAGVPLVLSGLERFVSSAAHLGRWSRWWRESTRYAPRDQQPGGGRPLQVPDGPLSEHDA</sequence>
<dbReference type="AlphaFoldDB" id="A0ABD6FLL3"/>
<proteinExistence type="predicted"/>
<reference evidence="2 3" key="1">
    <citation type="journal article" date="2021" name="BMC Genomics">
        <title>Genome-resolved metagenome and metatranscriptome analyses of thermophilic composting reveal key bacterial players and their metabolic interactions.</title>
        <authorList>
            <person name="Braga L.P.P."/>
            <person name="Pereira R.V."/>
            <person name="Martins L.F."/>
            <person name="Moura L.M.S."/>
            <person name="Sanchez F.B."/>
            <person name="Patane J.S.L."/>
            <person name="da Silva A.M."/>
            <person name="Setubal J.C."/>
        </authorList>
    </citation>
    <scope>NUCLEOTIDE SEQUENCE [LARGE SCALE GENOMIC DNA]</scope>
    <source>
        <strain evidence="2">ZC4RG45</strain>
    </source>
</reference>
<name>A0ABD6FLL3_9PSEU</name>
<feature type="region of interest" description="Disordered" evidence="1">
    <location>
        <begin position="188"/>
        <end position="213"/>
    </location>
</feature>
<gene>
    <name evidence="2" type="ORF">DIU77_018450</name>
</gene>
<dbReference type="Gene3D" id="3.40.50.261">
    <property type="entry name" value="Succinyl-CoA synthetase domains"/>
    <property type="match status" value="1"/>
</dbReference>
<dbReference type="SUPFAM" id="SSF52210">
    <property type="entry name" value="Succinyl-CoA synthetase domains"/>
    <property type="match status" value="1"/>
</dbReference>